<gene>
    <name evidence="1" type="ORF">RPERSI_LOCUS29427</name>
</gene>
<evidence type="ECO:0000313" key="2">
    <source>
        <dbReference type="Proteomes" id="UP000789920"/>
    </source>
</evidence>
<keyword evidence="2" id="KW-1185">Reference proteome</keyword>
<evidence type="ECO:0000313" key="1">
    <source>
        <dbReference type="EMBL" id="CAG8835096.1"/>
    </source>
</evidence>
<comment type="caution">
    <text evidence="1">The sequence shown here is derived from an EMBL/GenBank/DDBJ whole genome shotgun (WGS) entry which is preliminary data.</text>
</comment>
<name>A0ACA9SC23_9GLOM</name>
<feature type="non-terminal residue" evidence="1">
    <location>
        <position position="1"/>
    </location>
</feature>
<reference evidence="1" key="1">
    <citation type="submission" date="2021-06" db="EMBL/GenBank/DDBJ databases">
        <authorList>
            <person name="Kallberg Y."/>
            <person name="Tangrot J."/>
            <person name="Rosling A."/>
        </authorList>
    </citation>
    <scope>NUCLEOTIDE SEQUENCE</scope>
    <source>
        <strain evidence="1">MA461A</strain>
    </source>
</reference>
<proteinExistence type="predicted"/>
<protein>
    <submittedName>
        <fullName evidence="1">9509_t:CDS:1</fullName>
    </submittedName>
</protein>
<organism evidence="1 2">
    <name type="scientific">Racocetra persica</name>
    <dbReference type="NCBI Taxonomy" id="160502"/>
    <lineage>
        <taxon>Eukaryota</taxon>
        <taxon>Fungi</taxon>
        <taxon>Fungi incertae sedis</taxon>
        <taxon>Mucoromycota</taxon>
        <taxon>Glomeromycotina</taxon>
        <taxon>Glomeromycetes</taxon>
        <taxon>Diversisporales</taxon>
        <taxon>Gigasporaceae</taxon>
        <taxon>Racocetra</taxon>
    </lineage>
</organism>
<accession>A0ACA9SC23</accession>
<dbReference type="Proteomes" id="UP000789920">
    <property type="component" value="Unassembled WGS sequence"/>
</dbReference>
<sequence>STQVKDTLDENPEIAGKALVPRTADRDENYLLNPLTVNRNNVRQAE</sequence>
<dbReference type="EMBL" id="CAJVQC010111005">
    <property type="protein sequence ID" value="CAG8835096.1"/>
    <property type="molecule type" value="Genomic_DNA"/>
</dbReference>